<dbReference type="Gene3D" id="3.20.20.70">
    <property type="entry name" value="Aldolase class I"/>
    <property type="match status" value="1"/>
</dbReference>
<dbReference type="InterPro" id="IPR044524">
    <property type="entry name" value="Isoase_HisA-like"/>
</dbReference>
<evidence type="ECO:0000256" key="14">
    <source>
        <dbReference type="RuleBase" id="RU003658"/>
    </source>
</evidence>
<comment type="catalytic activity">
    <reaction evidence="1 12 14">
        <text>1-(5-phospho-beta-D-ribosyl)-5-[(5-phospho-beta-D-ribosylamino)methylideneamino]imidazole-4-carboxamide = 5-[(5-phospho-1-deoxy-D-ribulos-1-ylimino)methylamino]-1-(5-phospho-beta-D-ribosyl)imidazole-4-carboxamide</text>
        <dbReference type="Rhea" id="RHEA:15469"/>
        <dbReference type="ChEBI" id="CHEBI:58435"/>
        <dbReference type="ChEBI" id="CHEBI:58525"/>
        <dbReference type="EC" id="5.3.1.16"/>
    </reaction>
</comment>
<organism evidence="15 16">
    <name type="scientific">Loigolactobacillus coryniformis subsp. coryniformis KCTC 3167 = DSM 20001</name>
    <dbReference type="NCBI Taxonomy" id="913848"/>
    <lineage>
        <taxon>Bacteria</taxon>
        <taxon>Bacillati</taxon>
        <taxon>Bacillota</taxon>
        <taxon>Bacilli</taxon>
        <taxon>Lactobacillales</taxon>
        <taxon>Lactobacillaceae</taxon>
        <taxon>Loigolactobacillus</taxon>
    </lineage>
</organism>
<evidence type="ECO:0000256" key="1">
    <source>
        <dbReference type="ARBA" id="ARBA00000901"/>
    </source>
</evidence>
<proteinExistence type="inferred from homology"/>
<evidence type="ECO:0000256" key="10">
    <source>
        <dbReference type="ARBA" id="ARBA00023235"/>
    </source>
</evidence>
<evidence type="ECO:0000256" key="12">
    <source>
        <dbReference type="HAMAP-Rule" id="MF_01014"/>
    </source>
</evidence>
<dbReference type="FunFam" id="3.20.20.70:FF:000009">
    <property type="entry name" value="1-(5-phosphoribosyl)-5-[(5-phosphoribosylamino)methylideneamino] imidazole-4-carboxamide isomerase"/>
    <property type="match status" value="1"/>
</dbReference>
<evidence type="ECO:0000256" key="11">
    <source>
        <dbReference type="ARBA" id="ARBA00030547"/>
    </source>
</evidence>
<evidence type="ECO:0000256" key="4">
    <source>
        <dbReference type="ARBA" id="ARBA00009667"/>
    </source>
</evidence>
<name>A0A0R1F539_9LACO</name>
<evidence type="ECO:0000256" key="7">
    <source>
        <dbReference type="ARBA" id="ARBA00022490"/>
    </source>
</evidence>
<keyword evidence="8 12" id="KW-0028">Amino-acid biosynthesis</keyword>
<accession>A0A0R1F539</accession>
<protein>
    <recommendedName>
        <fullName evidence="6 12">1-(5-phosphoribosyl)-5-[(5-phosphoribosylamino)methylideneamino] imidazole-4-carboxamide isomerase</fullName>
        <ecNumber evidence="5 12">5.3.1.16</ecNumber>
    </recommendedName>
    <alternativeName>
        <fullName evidence="11 12">Phosphoribosylformimino-5-aminoimidazole carboxamide ribotide isomerase</fullName>
    </alternativeName>
</protein>
<sequence length="244" mass="25711">MKLYPAIDLKNGRSVRLYQGQFDQETVVNNSPLQQAKQIAAAGLTNLHLVDLDGAKDGRPVNQAIIAAIVEQTPLQVEIGGGIRTLAQIETYLNLGVTRVIIGSAALTDPELVTTAVKKFGAAKIVVGIDGKQGKVATEGWLAQSQVTMADLVAAMQKVGVQTFIVTDIERDGTLQGPNQAQLVELAAQFPMATFVASGGVRDARDLKNLAAAGIEHAIVGKALYAGSVTLAELAELSRNKSEL</sequence>
<feature type="active site" description="Proton donor" evidence="12">
    <location>
        <position position="130"/>
    </location>
</feature>
<dbReference type="GO" id="GO:0000105">
    <property type="term" value="P:L-histidine biosynthetic process"/>
    <property type="evidence" value="ECO:0007669"/>
    <property type="project" value="UniProtKB-UniRule"/>
</dbReference>
<evidence type="ECO:0000256" key="3">
    <source>
        <dbReference type="ARBA" id="ARBA00005133"/>
    </source>
</evidence>
<dbReference type="EMBL" id="AZCN01000027">
    <property type="protein sequence ID" value="KRK16940.1"/>
    <property type="molecule type" value="Genomic_DNA"/>
</dbReference>
<reference evidence="15 16" key="1">
    <citation type="journal article" date="2015" name="Genome Announc.">
        <title>Expanding the biotechnology potential of lactobacilli through comparative genomics of 213 strains and associated genera.</title>
        <authorList>
            <person name="Sun Z."/>
            <person name="Harris H.M."/>
            <person name="McCann A."/>
            <person name="Guo C."/>
            <person name="Argimon S."/>
            <person name="Zhang W."/>
            <person name="Yang X."/>
            <person name="Jeffery I.B."/>
            <person name="Cooney J.C."/>
            <person name="Kagawa T.F."/>
            <person name="Liu W."/>
            <person name="Song Y."/>
            <person name="Salvetti E."/>
            <person name="Wrobel A."/>
            <person name="Rasinkangas P."/>
            <person name="Parkhill J."/>
            <person name="Rea M.C."/>
            <person name="O'Sullivan O."/>
            <person name="Ritari J."/>
            <person name="Douillard F.P."/>
            <person name="Paul Ross R."/>
            <person name="Yang R."/>
            <person name="Briner A.E."/>
            <person name="Felis G.E."/>
            <person name="de Vos W.M."/>
            <person name="Barrangou R."/>
            <person name="Klaenhammer T.R."/>
            <person name="Caufield P.W."/>
            <person name="Cui Y."/>
            <person name="Zhang H."/>
            <person name="O'Toole P.W."/>
        </authorList>
    </citation>
    <scope>NUCLEOTIDE SEQUENCE [LARGE SCALE GENOMIC DNA]</scope>
    <source>
        <strain evidence="15 16">DSM 20001</strain>
    </source>
</reference>
<dbReference type="InterPro" id="IPR023016">
    <property type="entry name" value="HisA/PriA"/>
</dbReference>
<dbReference type="InterPro" id="IPR013785">
    <property type="entry name" value="Aldolase_TIM"/>
</dbReference>
<gene>
    <name evidence="12" type="primary">hisA</name>
    <name evidence="15" type="ORF">FD22_GL001065</name>
</gene>
<dbReference type="PANTHER" id="PTHR43090:SF2">
    <property type="entry name" value="1-(5-PHOSPHORIBOSYL)-5-[(5-PHOSPHORIBOSYLAMINO)METHYLIDENEAMINO] IMIDAZOLE-4-CARBOXAMIDE ISOMERASE"/>
    <property type="match status" value="1"/>
</dbReference>
<dbReference type="EC" id="5.3.1.16" evidence="5 12"/>
<dbReference type="InterPro" id="IPR006062">
    <property type="entry name" value="His_biosynth"/>
</dbReference>
<dbReference type="RefSeq" id="WP_010011456.1">
    <property type="nucleotide sequence ID" value="NZ_AZCN01000027.1"/>
</dbReference>
<evidence type="ECO:0000256" key="5">
    <source>
        <dbReference type="ARBA" id="ARBA00012550"/>
    </source>
</evidence>
<comment type="similarity">
    <text evidence="4 12 13">Belongs to the HisA/HisF family.</text>
</comment>
<dbReference type="InterPro" id="IPR011060">
    <property type="entry name" value="RibuloseP-bd_barrel"/>
</dbReference>
<dbReference type="AlphaFoldDB" id="A0A0R1F539"/>
<dbReference type="UniPathway" id="UPA00031">
    <property type="reaction ID" value="UER00009"/>
</dbReference>
<comment type="pathway">
    <text evidence="3 12 14">Amino-acid biosynthesis; L-histidine biosynthesis; L-histidine from 5-phospho-alpha-D-ribose 1-diphosphate: step 4/9.</text>
</comment>
<dbReference type="GeneID" id="65915973"/>
<evidence type="ECO:0000256" key="2">
    <source>
        <dbReference type="ARBA" id="ARBA00004496"/>
    </source>
</evidence>
<evidence type="ECO:0000256" key="13">
    <source>
        <dbReference type="RuleBase" id="RU003657"/>
    </source>
</evidence>
<evidence type="ECO:0000256" key="8">
    <source>
        <dbReference type="ARBA" id="ARBA00022605"/>
    </source>
</evidence>
<dbReference type="Proteomes" id="UP000051181">
    <property type="component" value="Unassembled WGS sequence"/>
</dbReference>
<dbReference type="PATRIC" id="fig|913848.6.peg.1097"/>
<evidence type="ECO:0000313" key="15">
    <source>
        <dbReference type="EMBL" id="KRK16940.1"/>
    </source>
</evidence>
<dbReference type="eggNOG" id="COG0106">
    <property type="taxonomic scope" value="Bacteria"/>
</dbReference>
<dbReference type="GO" id="GO:0003949">
    <property type="term" value="F:1-(5-phosphoribosyl)-5-[(5-phosphoribosylamino)methylideneamino]imidazole-4-carboxamide isomerase activity"/>
    <property type="evidence" value="ECO:0007669"/>
    <property type="project" value="UniProtKB-UniRule"/>
</dbReference>
<dbReference type="Pfam" id="PF00977">
    <property type="entry name" value="His_biosynth"/>
    <property type="match status" value="1"/>
</dbReference>
<comment type="caution">
    <text evidence="15">The sequence shown here is derived from an EMBL/GenBank/DDBJ whole genome shotgun (WGS) entry which is preliminary data.</text>
</comment>
<dbReference type="NCBIfam" id="TIGR00007">
    <property type="entry name" value="1-(5-phosphoribosyl)-5-[(5-phosphoribosylamino)methylideneamino]imidazole-4-carboxamide isomerase"/>
    <property type="match status" value="1"/>
</dbReference>
<feature type="active site" description="Proton acceptor" evidence="12">
    <location>
        <position position="8"/>
    </location>
</feature>
<dbReference type="InterPro" id="IPR006063">
    <property type="entry name" value="HisA_bact_arch"/>
</dbReference>
<keyword evidence="7 12" id="KW-0963">Cytoplasm</keyword>
<evidence type="ECO:0000256" key="9">
    <source>
        <dbReference type="ARBA" id="ARBA00023102"/>
    </source>
</evidence>
<dbReference type="SUPFAM" id="SSF51366">
    <property type="entry name" value="Ribulose-phoshate binding barrel"/>
    <property type="match status" value="1"/>
</dbReference>
<dbReference type="PANTHER" id="PTHR43090">
    <property type="entry name" value="1-(5-PHOSPHORIBOSYL)-5-[(5-PHOSPHORIBOSYLAMINO)METHYLIDENEAMINO] IMIDAZOLE-4-CARBOXAMIDE ISOMERASE"/>
    <property type="match status" value="1"/>
</dbReference>
<comment type="subcellular location">
    <subcellularLocation>
        <location evidence="2 12 14">Cytoplasm</location>
    </subcellularLocation>
</comment>
<dbReference type="GO" id="GO:0000162">
    <property type="term" value="P:L-tryptophan biosynthetic process"/>
    <property type="evidence" value="ECO:0007669"/>
    <property type="project" value="TreeGrafter"/>
</dbReference>
<dbReference type="CDD" id="cd04732">
    <property type="entry name" value="HisA"/>
    <property type="match status" value="1"/>
</dbReference>
<dbReference type="HAMAP" id="MF_01014">
    <property type="entry name" value="HisA"/>
    <property type="match status" value="1"/>
</dbReference>
<keyword evidence="10 12" id="KW-0413">Isomerase</keyword>
<evidence type="ECO:0000313" key="16">
    <source>
        <dbReference type="Proteomes" id="UP000051181"/>
    </source>
</evidence>
<evidence type="ECO:0000256" key="6">
    <source>
        <dbReference type="ARBA" id="ARBA00018464"/>
    </source>
</evidence>
<keyword evidence="9 12" id="KW-0368">Histidine biosynthesis</keyword>
<dbReference type="GO" id="GO:0005737">
    <property type="term" value="C:cytoplasm"/>
    <property type="evidence" value="ECO:0007669"/>
    <property type="project" value="UniProtKB-SubCell"/>
</dbReference>